<evidence type="ECO:0000313" key="2">
    <source>
        <dbReference type="Proteomes" id="UP000031014"/>
    </source>
</evidence>
<evidence type="ECO:0000313" key="1">
    <source>
        <dbReference type="EMBL" id="GAM13197.1"/>
    </source>
</evidence>
<dbReference type="Proteomes" id="UP000031014">
    <property type="component" value="Unassembled WGS sequence"/>
</dbReference>
<accession>A0A0A8X2D5</accession>
<sequence>MNDRIECSSTYYKNIAQLIFLLFQSVLNRLSNKTFFCNSSITDNTLDFIDLFVHSLTNYKTIFDFMDFFIGENTQMREIGQIIATRLISTGGFWSLVELIDVLSD</sequence>
<name>A0A0A8X2D5_MESS1</name>
<organism evidence="1 2">
    <name type="scientific">Mesobacillus selenatarsenatis (strain DSM 18680 / JCM 14380 / FERM P-15431 / SF-1)</name>
    <dbReference type="NCBI Taxonomy" id="1321606"/>
    <lineage>
        <taxon>Bacteria</taxon>
        <taxon>Bacillati</taxon>
        <taxon>Bacillota</taxon>
        <taxon>Bacilli</taxon>
        <taxon>Bacillales</taxon>
        <taxon>Bacillaceae</taxon>
        <taxon>Mesobacillus</taxon>
    </lineage>
</organism>
<protein>
    <submittedName>
        <fullName evidence="1">Uncharacterized protein</fullName>
    </submittedName>
</protein>
<dbReference type="STRING" id="1321606.SAMD00020551_1335"/>
<gene>
    <name evidence="1" type="ORF">SAMD00020551_1335</name>
</gene>
<comment type="caution">
    <text evidence="1">The sequence shown here is derived from an EMBL/GenBank/DDBJ whole genome shotgun (WGS) entry which is preliminary data.</text>
</comment>
<dbReference type="EMBL" id="BASE01000028">
    <property type="protein sequence ID" value="GAM13197.1"/>
    <property type="molecule type" value="Genomic_DNA"/>
</dbReference>
<reference evidence="1 2" key="1">
    <citation type="submission" date="2013-06" db="EMBL/GenBank/DDBJ databases">
        <title>Whole genome shotgun sequence of Bacillus selenatarsenatis SF-1.</title>
        <authorList>
            <person name="Kuroda M."/>
            <person name="Sei K."/>
            <person name="Yamashita M."/>
            <person name="Ike M."/>
        </authorList>
    </citation>
    <scope>NUCLEOTIDE SEQUENCE [LARGE SCALE GENOMIC DNA]</scope>
    <source>
        <strain evidence="1 2">SF-1</strain>
    </source>
</reference>
<dbReference type="AlphaFoldDB" id="A0A0A8X2D5"/>
<proteinExistence type="predicted"/>
<keyword evidence="2" id="KW-1185">Reference proteome</keyword>